<evidence type="ECO:0000313" key="1">
    <source>
        <dbReference type="EMBL" id="JAH07510.1"/>
    </source>
</evidence>
<sequence>MHLLYVTLDKSVWKINIM</sequence>
<protein>
    <submittedName>
        <fullName evidence="1">Uncharacterized protein</fullName>
    </submittedName>
</protein>
<dbReference type="AlphaFoldDB" id="A0A0E9PTU7"/>
<reference evidence="1" key="2">
    <citation type="journal article" date="2015" name="Fish Shellfish Immunol.">
        <title>Early steps in the European eel (Anguilla anguilla)-Vibrio vulnificus interaction in the gills: Role of the RtxA13 toxin.</title>
        <authorList>
            <person name="Callol A."/>
            <person name="Pajuelo D."/>
            <person name="Ebbesson L."/>
            <person name="Teles M."/>
            <person name="MacKenzie S."/>
            <person name="Amaro C."/>
        </authorList>
    </citation>
    <scope>NUCLEOTIDE SEQUENCE</scope>
</reference>
<proteinExistence type="predicted"/>
<organism evidence="1">
    <name type="scientific">Anguilla anguilla</name>
    <name type="common">European freshwater eel</name>
    <name type="synonym">Muraena anguilla</name>
    <dbReference type="NCBI Taxonomy" id="7936"/>
    <lineage>
        <taxon>Eukaryota</taxon>
        <taxon>Metazoa</taxon>
        <taxon>Chordata</taxon>
        <taxon>Craniata</taxon>
        <taxon>Vertebrata</taxon>
        <taxon>Euteleostomi</taxon>
        <taxon>Actinopterygii</taxon>
        <taxon>Neopterygii</taxon>
        <taxon>Teleostei</taxon>
        <taxon>Anguilliformes</taxon>
        <taxon>Anguillidae</taxon>
        <taxon>Anguilla</taxon>
    </lineage>
</organism>
<reference evidence="1" key="1">
    <citation type="submission" date="2014-11" db="EMBL/GenBank/DDBJ databases">
        <authorList>
            <person name="Amaro Gonzalez C."/>
        </authorList>
    </citation>
    <scope>NUCLEOTIDE SEQUENCE</scope>
</reference>
<name>A0A0E9PTU7_ANGAN</name>
<dbReference type="EMBL" id="GBXM01101067">
    <property type="protein sequence ID" value="JAH07510.1"/>
    <property type="molecule type" value="Transcribed_RNA"/>
</dbReference>
<accession>A0A0E9PTU7</accession>